<keyword evidence="1" id="KW-0175">Coiled coil</keyword>
<dbReference type="NCBIfam" id="NF033517">
    <property type="entry name" value="transpos_IS66"/>
    <property type="match status" value="1"/>
</dbReference>
<sequence length="526" mass="60538">MKKDEIIVLLKEQLQLANEQLQQANATVSSLTTQVNELIERIKSLEELLVQKGIAIDKANRQNKALGKLVSGKKSERQEKNPQASMTQEEFDKKKTEQAEKRKARKNNGARRDMHYEMKEVHVTIDPVMDAEFLKTLRLFGTRTCIRYSMEPIKFIKTVYHINTYTDGSIMYPGKTPPALLLNSSYSPSFAAGLLQMRYIYSMPVERIIKYFADNGFTLRKATANKLIARSADVLENFYKAICQVVLQQDYVSADETYHKVLLTKTKPTDKGSKKGYFWAVSAPKLGLVFFVYEDGSRSEQVILNVFSDYKGTIQSDAYIPYRKLESDAYPDIMRIACLQHVKRGFIDCGKEDKDAQEVVDILNRFYREDKKHKVGVNGWTVEDHLAYRQSYAPDILQDLLEKLEEISSRKDLLPKSTLAQAVGYALNEYNAICDIFKRGDTALDNNYIERIQRYISLSRRNSMFFGSHEGASRAAILYSIAISCRLNGINLFEYICDVIEKTAEWQPNTPLKKYRDLLPDRWKKQ</sequence>
<feature type="coiled-coil region" evidence="1">
    <location>
        <begin position="7"/>
        <end position="62"/>
    </location>
</feature>
<feature type="domain" description="Transposase IS66 central" evidence="3">
    <location>
        <begin position="184"/>
        <end position="473"/>
    </location>
</feature>
<dbReference type="Proteomes" id="UP000286501">
    <property type="component" value="Unassembled WGS sequence"/>
</dbReference>
<dbReference type="PANTHER" id="PTHR33678:SF2">
    <property type="match status" value="1"/>
</dbReference>
<evidence type="ECO:0000313" key="5">
    <source>
        <dbReference type="Proteomes" id="UP000286501"/>
    </source>
</evidence>
<comment type="caution">
    <text evidence="4">The sequence shown here is derived from an EMBL/GenBank/DDBJ whole genome shotgun (WGS) entry which is preliminary data.</text>
</comment>
<evidence type="ECO:0000259" key="3">
    <source>
        <dbReference type="Pfam" id="PF03050"/>
    </source>
</evidence>
<evidence type="ECO:0000313" key="4">
    <source>
        <dbReference type="EMBL" id="RHG60147.1"/>
    </source>
</evidence>
<feature type="region of interest" description="Disordered" evidence="2">
    <location>
        <begin position="67"/>
        <end position="113"/>
    </location>
</feature>
<evidence type="ECO:0000256" key="2">
    <source>
        <dbReference type="SAM" id="MobiDB-lite"/>
    </source>
</evidence>
<name>A0A3R6E297_9BACT</name>
<feature type="compositionally biased region" description="Basic and acidic residues" evidence="2">
    <location>
        <begin position="90"/>
        <end position="101"/>
    </location>
</feature>
<dbReference type="AlphaFoldDB" id="A0A3R6E297"/>
<dbReference type="Pfam" id="PF03050">
    <property type="entry name" value="DDE_Tnp_IS66"/>
    <property type="match status" value="1"/>
</dbReference>
<dbReference type="PANTHER" id="PTHR33678">
    <property type="entry name" value="BLL1576 PROTEIN"/>
    <property type="match status" value="1"/>
</dbReference>
<dbReference type="InterPro" id="IPR052344">
    <property type="entry name" value="Transposase-related"/>
</dbReference>
<organism evidence="4 5">
    <name type="scientific">Segatella copri</name>
    <dbReference type="NCBI Taxonomy" id="165179"/>
    <lineage>
        <taxon>Bacteria</taxon>
        <taxon>Pseudomonadati</taxon>
        <taxon>Bacteroidota</taxon>
        <taxon>Bacteroidia</taxon>
        <taxon>Bacteroidales</taxon>
        <taxon>Prevotellaceae</taxon>
        <taxon>Segatella</taxon>
    </lineage>
</organism>
<dbReference type="EMBL" id="QRIN01000156">
    <property type="protein sequence ID" value="RHG60147.1"/>
    <property type="molecule type" value="Genomic_DNA"/>
</dbReference>
<evidence type="ECO:0000256" key="1">
    <source>
        <dbReference type="SAM" id="Coils"/>
    </source>
</evidence>
<reference evidence="4 5" key="1">
    <citation type="submission" date="2018-08" db="EMBL/GenBank/DDBJ databases">
        <title>A genome reference for cultivated species of the human gut microbiota.</title>
        <authorList>
            <person name="Zou Y."/>
            <person name="Xue W."/>
            <person name="Luo G."/>
        </authorList>
    </citation>
    <scope>NUCLEOTIDE SEQUENCE [LARGE SCALE GENOMIC DNA]</scope>
    <source>
        <strain evidence="4 5">AM22-1</strain>
    </source>
</reference>
<proteinExistence type="predicted"/>
<dbReference type="InterPro" id="IPR004291">
    <property type="entry name" value="Transposase_IS66_central"/>
</dbReference>
<dbReference type="RefSeq" id="WP_118201921.1">
    <property type="nucleotide sequence ID" value="NZ_QRIN01000156.1"/>
</dbReference>
<gene>
    <name evidence="4" type="ORF">DW250_16235</name>
</gene>
<protein>
    <submittedName>
        <fullName evidence="4">IS66 family transposase</fullName>
    </submittedName>
</protein>
<accession>A0A3R6E297</accession>